<dbReference type="EMBL" id="CAJOBC010097031">
    <property type="protein sequence ID" value="CAF4444530.1"/>
    <property type="molecule type" value="Genomic_DNA"/>
</dbReference>
<organism evidence="3 6">
    <name type="scientific">Didymodactylos carnosus</name>
    <dbReference type="NCBI Taxonomy" id="1234261"/>
    <lineage>
        <taxon>Eukaryota</taxon>
        <taxon>Metazoa</taxon>
        <taxon>Spiralia</taxon>
        <taxon>Gnathifera</taxon>
        <taxon>Rotifera</taxon>
        <taxon>Eurotatoria</taxon>
        <taxon>Bdelloidea</taxon>
        <taxon>Philodinida</taxon>
        <taxon>Philodinidae</taxon>
        <taxon>Didymodactylos</taxon>
    </lineage>
</organism>
<evidence type="ECO:0000313" key="5">
    <source>
        <dbReference type="EMBL" id="CAF4444530.1"/>
    </source>
</evidence>
<dbReference type="AlphaFoldDB" id="A0A815Z2Y7"/>
<accession>A0A815Z2Y7</accession>
<dbReference type="EMBL" id="CAJNOK010032412">
    <property type="protein sequence ID" value="CAF1483726.1"/>
    <property type="molecule type" value="Genomic_DNA"/>
</dbReference>
<evidence type="ECO:0000313" key="3">
    <source>
        <dbReference type="EMBL" id="CAF1578116.1"/>
    </source>
</evidence>
<dbReference type="Proteomes" id="UP000677228">
    <property type="component" value="Unassembled WGS sequence"/>
</dbReference>
<comment type="caution">
    <text evidence="3">The sequence shown here is derived from an EMBL/GenBank/DDBJ whole genome shotgun (WGS) entry which is preliminary data.</text>
</comment>
<evidence type="ECO:0000313" key="4">
    <source>
        <dbReference type="EMBL" id="CAF4273808.1"/>
    </source>
</evidence>
<dbReference type="EMBL" id="CAJNOQ010031107">
    <property type="protein sequence ID" value="CAF1578116.1"/>
    <property type="molecule type" value="Genomic_DNA"/>
</dbReference>
<keyword evidence="6" id="KW-1185">Reference proteome</keyword>
<sequence length="151" mass="16972">MQYRYRSSLNEWKKRSVDAVVLSFHRLLAHFLTDIRRSCAGLGKYHLKSMATRYALDTDDIEDEPKISMNDIAKESQTDLYLINDDNANNSSILPNNDTDVTIDTEAASNLIDENAATSLPFHSPPTKSSVTIDSTKPNVPLKSTRRILAE</sequence>
<gene>
    <name evidence="3" type="ORF">GPM918_LOCUS40895</name>
    <name evidence="2" type="ORF">OVA965_LOCUS36185</name>
    <name evidence="5" type="ORF">SRO942_LOCUS41889</name>
    <name evidence="4" type="ORF">TMI583_LOCUS37182</name>
</gene>
<reference evidence="3" key="1">
    <citation type="submission" date="2021-02" db="EMBL/GenBank/DDBJ databases">
        <authorList>
            <person name="Nowell W R."/>
        </authorList>
    </citation>
    <scope>NUCLEOTIDE SEQUENCE</scope>
</reference>
<dbReference type="Proteomes" id="UP000663829">
    <property type="component" value="Unassembled WGS sequence"/>
</dbReference>
<evidence type="ECO:0000313" key="6">
    <source>
        <dbReference type="Proteomes" id="UP000663829"/>
    </source>
</evidence>
<feature type="compositionally biased region" description="Polar residues" evidence="1">
    <location>
        <begin position="126"/>
        <end position="138"/>
    </location>
</feature>
<dbReference type="EMBL" id="CAJOBA010054345">
    <property type="protein sequence ID" value="CAF4273808.1"/>
    <property type="molecule type" value="Genomic_DNA"/>
</dbReference>
<dbReference type="Proteomes" id="UP000681722">
    <property type="component" value="Unassembled WGS sequence"/>
</dbReference>
<proteinExistence type="predicted"/>
<evidence type="ECO:0000256" key="1">
    <source>
        <dbReference type="SAM" id="MobiDB-lite"/>
    </source>
</evidence>
<name>A0A815Z2Y7_9BILA</name>
<dbReference type="Proteomes" id="UP000682733">
    <property type="component" value="Unassembled WGS sequence"/>
</dbReference>
<feature type="region of interest" description="Disordered" evidence="1">
    <location>
        <begin position="118"/>
        <end position="151"/>
    </location>
</feature>
<protein>
    <submittedName>
        <fullName evidence="3">Uncharacterized protein</fullName>
    </submittedName>
</protein>
<evidence type="ECO:0000313" key="2">
    <source>
        <dbReference type="EMBL" id="CAF1483726.1"/>
    </source>
</evidence>